<keyword evidence="4" id="KW-1185">Reference proteome</keyword>
<accession>A0A495R5N7</accession>
<evidence type="ECO:0000313" key="4">
    <source>
        <dbReference type="Proteomes" id="UP000268233"/>
    </source>
</evidence>
<dbReference type="NCBIfam" id="TIGR01409">
    <property type="entry name" value="TAT_signal_seq"/>
    <property type="match status" value="1"/>
</dbReference>
<evidence type="ECO:0000313" key="3">
    <source>
        <dbReference type="EMBL" id="RKS82188.1"/>
    </source>
</evidence>
<organism evidence="3 4">
    <name type="scientific">Haloarcula quadrata</name>
    <dbReference type="NCBI Taxonomy" id="182779"/>
    <lineage>
        <taxon>Archaea</taxon>
        <taxon>Methanobacteriati</taxon>
        <taxon>Methanobacteriota</taxon>
        <taxon>Stenosarchaea group</taxon>
        <taxon>Halobacteria</taxon>
        <taxon>Halobacteriales</taxon>
        <taxon>Haloarculaceae</taxon>
        <taxon>Haloarcula</taxon>
    </lineage>
</organism>
<evidence type="ECO:0000259" key="2">
    <source>
        <dbReference type="Pfam" id="PF26255"/>
    </source>
</evidence>
<proteinExistence type="predicted"/>
<dbReference type="Pfam" id="PF26255">
    <property type="entry name" value="Viral_env_HRPV"/>
    <property type="match status" value="1"/>
</dbReference>
<dbReference type="PROSITE" id="PS51318">
    <property type="entry name" value="TAT"/>
    <property type="match status" value="1"/>
</dbReference>
<dbReference type="InterPro" id="IPR019546">
    <property type="entry name" value="TAT_signal_bac_arc"/>
</dbReference>
<dbReference type="EMBL" id="RBWW01000001">
    <property type="protein sequence ID" value="RKS82188.1"/>
    <property type="molecule type" value="Genomic_DNA"/>
</dbReference>
<name>A0A495R5N7_9EURY</name>
<dbReference type="Proteomes" id="UP000268233">
    <property type="component" value="Unassembled WGS sequence"/>
</dbReference>
<dbReference type="RefSeq" id="WP_121302874.1">
    <property type="nucleotide sequence ID" value="NZ_RBWW01000001.1"/>
</dbReference>
<comment type="caution">
    <text evidence="3">The sequence shown here is derived from an EMBL/GenBank/DDBJ whole genome shotgun (WGS) entry which is preliminary data.</text>
</comment>
<protein>
    <submittedName>
        <fullName evidence="3">Secreted protein</fullName>
    </submittedName>
</protein>
<dbReference type="InterPro" id="IPR006311">
    <property type="entry name" value="TAT_signal"/>
</dbReference>
<feature type="domain" description="Envelope protein N-terminal" evidence="2">
    <location>
        <begin position="98"/>
        <end position="368"/>
    </location>
</feature>
<reference evidence="3 4" key="1">
    <citation type="submission" date="2018-10" db="EMBL/GenBank/DDBJ databases">
        <title>Genomic Encyclopedia of Archaeal and Bacterial Type Strains, Phase II (KMG-II): from individual species to whole genera.</title>
        <authorList>
            <person name="Goeker M."/>
        </authorList>
    </citation>
    <scope>NUCLEOTIDE SEQUENCE [LARGE SCALE GENOMIC DNA]</scope>
    <source>
        <strain evidence="3 4">DSM 11927</strain>
    </source>
</reference>
<dbReference type="InterPro" id="IPR058677">
    <property type="entry name" value="ORF4_N"/>
</dbReference>
<dbReference type="AlphaFoldDB" id="A0A495R5N7"/>
<gene>
    <name evidence="3" type="ORF">BDK61_1488</name>
</gene>
<feature type="compositionally biased region" description="Acidic residues" evidence="1">
    <location>
        <begin position="8"/>
        <end position="25"/>
    </location>
</feature>
<feature type="region of interest" description="Disordered" evidence="1">
    <location>
        <begin position="1"/>
        <end position="37"/>
    </location>
</feature>
<sequence length="610" mass="65714">MSEHDPLENDENDAISDDSDAEQELYETTAPTTSRRDFLRLAGATAGAAATGAGAQHFGAGPVQEAEAIAPAVIAGVVVGGSVATGWMLREMTADKADAPPEGLTASAFKDQAYQTVRTRKSTNKSTFVDNRNIVESGVEHAAYADAKIAAIEAINNEKQKSEVETAATNAVDKYATTVKKNLLKSWNETLAELETAANTASSHPDITPVNVLVYNDKDWGGSEYPDQRSPAGYTPFTEVDHTMPDGTTFAVKKLQTTADAGYTPMNFDSGTWSNGNLQSLSVDATDSNGNTVTYLKDTDWTSIWNTIDTAFTNARNGIITWVDNVYDQVQAGELDTSELLTPRELAEMTASEKDSFNQAVADLMALNISTDLDREAEIHIPKSNVTLYGTLASTKDQTFEAGSTIDPTADSASYYITYDVSKSSGTWEAYDSQAGVDGGVVTFTDEPPQGHEFTIKTTAGETATVLAKDFSKVDGKQQWTVDISEQLETAITDIDSIEFGAAVDETKFETIQLDSPFEIVTFTDTETGETKNTATTESSEAQNDTNYISESEWKKMQERYEELIEKIEEQKNGGGGIVGSLFGDSGVPAWAPGGLIAALVAWYALDDDR</sequence>
<evidence type="ECO:0000256" key="1">
    <source>
        <dbReference type="SAM" id="MobiDB-lite"/>
    </source>
</evidence>